<keyword evidence="5" id="KW-0067">ATP-binding</keyword>
<dbReference type="PANTHER" id="PTHR43065:SF10">
    <property type="entry name" value="PEROXIDE STRESS-ACTIVATED HISTIDINE KINASE MAK3"/>
    <property type="match status" value="1"/>
</dbReference>
<protein>
    <submittedName>
        <fullName evidence="9">PUTATIVE TWO-COMPONENT SENSOR</fullName>
    </submittedName>
</protein>
<evidence type="ECO:0000256" key="3">
    <source>
        <dbReference type="ARBA" id="ARBA00022741"/>
    </source>
</evidence>
<dbReference type="PRINTS" id="PR00344">
    <property type="entry name" value="BCTRLSENSOR"/>
</dbReference>
<evidence type="ECO:0000256" key="2">
    <source>
        <dbReference type="ARBA" id="ARBA00022679"/>
    </source>
</evidence>
<feature type="coiled-coil region" evidence="7">
    <location>
        <begin position="26"/>
        <end position="88"/>
    </location>
</feature>
<dbReference type="EMBL" id="FPIB01000017">
    <property type="protein sequence ID" value="SFV90583.1"/>
    <property type="molecule type" value="Genomic_DNA"/>
</dbReference>
<keyword evidence="1" id="KW-0597">Phosphoprotein</keyword>
<accession>A0A1W1E9E6</accession>
<dbReference type="InterPro" id="IPR036890">
    <property type="entry name" value="HATPase_C_sf"/>
</dbReference>
<dbReference type="CDD" id="cd00082">
    <property type="entry name" value="HisKA"/>
    <property type="match status" value="1"/>
</dbReference>
<dbReference type="SUPFAM" id="SSF47384">
    <property type="entry name" value="Homodimeric domain of signal transducing histidine kinase"/>
    <property type="match status" value="1"/>
</dbReference>
<dbReference type="SUPFAM" id="SSF55874">
    <property type="entry name" value="ATPase domain of HSP90 chaperone/DNA topoisomerase II/histidine kinase"/>
    <property type="match status" value="1"/>
</dbReference>
<evidence type="ECO:0000313" key="9">
    <source>
        <dbReference type="EMBL" id="SFV90583.1"/>
    </source>
</evidence>
<keyword evidence="7" id="KW-0175">Coiled coil</keyword>
<dbReference type="PROSITE" id="PS50109">
    <property type="entry name" value="HIS_KIN"/>
    <property type="match status" value="1"/>
</dbReference>
<gene>
    <name evidence="9" type="ORF">MNB_SV-4-908</name>
</gene>
<keyword evidence="3" id="KW-0547">Nucleotide-binding</keyword>
<dbReference type="Pfam" id="PF02518">
    <property type="entry name" value="HATPase_c"/>
    <property type="match status" value="1"/>
</dbReference>
<keyword evidence="6" id="KW-0902">Two-component regulatory system</keyword>
<keyword evidence="2" id="KW-0808">Transferase</keyword>
<dbReference type="GO" id="GO:0000155">
    <property type="term" value="F:phosphorelay sensor kinase activity"/>
    <property type="evidence" value="ECO:0007669"/>
    <property type="project" value="InterPro"/>
</dbReference>
<dbReference type="Gene3D" id="3.30.565.10">
    <property type="entry name" value="Histidine kinase-like ATPase, C-terminal domain"/>
    <property type="match status" value="1"/>
</dbReference>
<keyword evidence="4" id="KW-0418">Kinase</keyword>
<dbReference type="AlphaFoldDB" id="A0A1W1E9E6"/>
<dbReference type="SMART" id="SM00387">
    <property type="entry name" value="HATPase_c"/>
    <property type="match status" value="1"/>
</dbReference>
<evidence type="ECO:0000256" key="7">
    <source>
        <dbReference type="SAM" id="Coils"/>
    </source>
</evidence>
<evidence type="ECO:0000256" key="1">
    <source>
        <dbReference type="ARBA" id="ARBA00022553"/>
    </source>
</evidence>
<feature type="domain" description="Histidine kinase" evidence="8">
    <location>
        <begin position="104"/>
        <end position="317"/>
    </location>
</feature>
<proteinExistence type="predicted"/>
<evidence type="ECO:0000256" key="4">
    <source>
        <dbReference type="ARBA" id="ARBA00022777"/>
    </source>
</evidence>
<reference evidence="9" key="1">
    <citation type="submission" date="2016-10" db="EMBL/GenBank/DDBJ databases">
        <authorList>
            <person name="de Groot N.N."/>
        </authorList>
    </citation>
    <scope>NUCLEOTIDE SEQUENCE</scope>
</reference>
<evidence type="ECO:0000259" key="8">
    <source>
        <dbReference type="PROSITE" id="PS50109"/>
    </source>
</evidence>
<sequence length="321" mass="36899">MSYIEKLQSLYAHVSNIDDPSCHIVAKELQEIIALAQKNNKRINRIITQSDRQQMAIVRLNEELDAYKNHLEKKVEEELQKRKEQENLLIEQSRLAAIAEMIDAVAHQWKQPLNLISMRSYLLLNDVQKHPCVSLSTVTDFYENISQQIQHMSETLDNFRSFFRPIENAITFSVKSAVDSILELIRDDLYKHSIETTLHLREDFTLTGNSNEFKHIILNLISNAKDAFEQNGIMPRHITITIDAKTDSIEVEDNAGGIPHEVIEKIFDMHVTTKEKQGGSGVGLYLSQQIALKHNGRLYVENTKNGAKFTFSLKDTHDHHQ</sequence>
<evidence type="ECO:0000256" key="5">
    <source>
        <dbReference type="ARBA" id="ARBA00022840"/>
    </source>
</evidence>
<evidence type="ECO:0000256" key="6">
    <source>
        <dbReference type="ARBA" id="ARBA00023012"/>
    </source>
</evidence>
<dbReference type="Gene3D" id="1.10.287.130">
    <property type="match status" value="1"/>
</dbReference>
<dbReference type="PANTHER" id="PTHR43065">
    <property type="entry name" value="SENSOR HISTIDINE KINASE"/>
    <property type="match status" value="1"/>
</dbReference>
<dbReference type="GO" id="GO:0005524">
    <property type="term" value="F:ATP binding"/>
    <property type="evidence" value="ECO:0007669"/>
    <property type="project" value="UniProtKB-KW"/>
</dbReference>
<name>A0A1W1E9E6_9ZZZZ</name>
<dbReference type="InterPro" id="IPR036097">
    <property type="entry name" value="HisK_dim/P_sf"/>
</dbReference>
<dbReference type="InterPro" id="IPR004358">
    <property type="entry name" value="Sig_transdc_His_kin-like_C"/>
</dbReference>
<dbReference type="InterPro" id="IPR003661">
    <property type="entry name" value="HisK_dim/P_dom"/>
</dbReference>
<organism evidence="9">
    <name type="scientific">hydrothermal vent metagenome</name>
    <dbReference type="NCBI Taxonomy" id="652676"/>
    <lineage>
        <taxon>unclassified sequences</taxon>
        <taxon>metagenomes</taxon>
        <taxon>ecological metagenomes</taxon>
    </lineage>
</organism>
<dbReference type="InterPro" id="IPR005467">
    <property type="entry name" value="His_kinase_dom"/>
</dbReference>
<dbReference type="InterPro" id="IPR003594">
    <property type="entry name" value="HATPase_dom"/>
</dbReference>